<comment type="caution">
    <text evidence="2">The sequence shown here is derived from an EMBL/GenBank/DDBJ whole genome shotgun (WGS) entry which is preliminary data.</text>
</comment>
<feature type="region of interest" description="Disordered" evidence="1">
    <location>
        <begin position="85"/>
        <end position="134"/>
    </location>
</feature>
<dbReference type="Pfam" id="PF05071">
    <property type="entry name" value="NDUFA12"/>
    <property type="match status" value="1"/>
</dbReference>
<evidence type="ECO:0000256" key="1">
    <source>
        <dbReference type="SAM" id="MobiDB-lite"/>
    </source>
</evidence>
<dbReference type="PANTHER" id="PTHR12910:SF2">
    <property type="entry name" value="NADH DEHYDROGENASE [UBIQUINONE] 1 ALPHA SUBCOMPLEX SUBUNIT 12"/>
    <property type="match status" value="1"/>
</dbReference>
<dbReference type="PANTHER" id="PTHR12910">
    <property type="entry name" value="NADH-UBIQUINONE OXIDOREDUCTASE SUBUNIT B17.2"/>
    <property type="match status" value="1"/>
</dbReference>
<reference evidence="3" key="1">
    <citation type="journal article" date="2019" name="Int. J. Syst. Evol. Microbiol.">
        <title>The Global Catalogue of Microorganisms (GCM) 10K type strain sequencing project: providing services to taxonomists for standard genome sequencing and annotation.</title>
        <authorList>
            <consortium name="The Broad Institute Genomics Platform"/>
            <consortium name="The Broad Institute Genome Sequencing Center for Infectious Disease"/>
            <person name="Wu L."/>
            <person name="Ma J."/>
        </authorList>
    </citation>
    <scope>NUCLEOTIDE SEQUENCE [LARGE SCALE GENOMIC DNA]</scope>
    <source>
        <strain evidence="3">KCTC 42282</strain>
    </source>
</reference>
<proteinExistence type="predicted"/>
<dbReference type="NCBIfam" id="NF006040">
    <property type="entry name" value="PRK08183.1"/>
    <property type="match status" value="1"/>
</dbReference>
<evidence type="ECO:0000313" key="2">
    <source>
        <dbReference type="EMBL" id="MFC3638585.1"/>
    </source>
</evidence>
<feature type="compositionally biased region" description="Basic and acidic residues" evidence="1">
    <location>
        <begin position="86"/>
        <end position="97"/>
    </location>
</feature>
<sequence>MALKRLLQLVFTWWNGATAGTLLTTSRSGQFVGEDEFGNRYYRKPGKDRTIGVERRWVIYKGEADGSAVPPGWKGWLNQTVQVPPSEEKYQPREWQKRHLPNLTGTSGAHRPQGSILRAGERPAATGDYQAWTP</sequence>
<organism evidence="2 3">
    <name type="scientific">Camelimonas fluminis</name>
    <dbReference type="NCBI Taxonomy" id="1576911"/>
    <lineage>
        <taxon>Bacteria</taxon>
        <taxon>Pseudomonadati</taxon>
        <taxon>Pseudomonadota</taxon>
        <taxon>Alphaproteobacteria</taxon>
        <taxon>Hyphomicrobiales</taxon>
        <taxon>Chelatococcaceae</taxon>
        <taxon>Camelimonas</taxon>
    </lineage>
</organism>
<dbReference type="Proteomes" id="UP001595704">
    <property type="component" value="Unassembled WGS sequence"/>
</dbReference>
<gene>
    <name evidence="2" type="ORF">ACFONL_14660</name>
</gene>
<protein>
    <submittedName>
        <fullName evidence="2">NADH:ubiquinone oxidoreductase subunit NDUFA12</fullName>
    </submittedName>
</protein>
<name>A0ABV7UJI3_9HYPH</name>
<dbReference type="RefSeq" id="WP_191319056.1">
    <property type="nucleotide sequence ID" value="NZ_BNCG01000005.1"/>
</dbReference>
<evidence type="ECO:0000313" key="3">
    <source>
        <dbReference type="Proteomes" id="UP001595704"/>
    </source>
</evidence>
<keyword evidence="3" id="KW-1185">Reference proteome</keyword>
<dbReference type="InterPro" id="IPR007763">
    <property type="entry name" value="NDUFA12"/>
</dbReference>
<accession>A0ABV7UJI3</accession>
<dbReference type="EMBL" id="JBHRYC010000075">
    <property type="protein sequence ID" value="MFC3638585.1"/>
    <property type="molecule type" value="Genomic_DNA"/>
</dbReference>